<comment type="caution">
    <text evidence="1">The sequence shown here is derived from an EMBL/GenBank/DDBJ whole genome shotgun (WGS) entry which is preliminary data.</text>
</comment>
<accession>X1QFB3</accession>
<protein>
    <submittedName>
        <fullName evidence="1">Uncharacterized protein</fullName>
    </submittedName>
</protein>
<feature type="non-terminal residue" evidence="1">
    <location>
        <position position="46"/>
    </location>
</feature>
<sequence>MNQEYVEIIKKYLSAVSATLAKLPVEGIAQLVELLEQARVNRRRVY</sequence>
<gene>
    <name evidence="1" type="ORF">S06H3_54282</name>
</gene>
<dbReference type="AlphaFoldDB" id="X1QFB3"/>
<reference evidence="1" key="1">
    <citation type="journal article" date="2014" name="Front. Microbiol.">
        <title>High frequency of phylogenetically diverse reductive dehalogenase-homologous genes in deep subseafloor sedimentary metagenomes.</title>
        <authorList>
            <person name="Kawai M."/>
            <person name="Futagami T."/>
            <person name="Toyoda A."/>
            <person name="Takaki Y."/>
            <person name="Nishi S."/>
            <person name="Hori S."/>
            <person name="Arai W."/>
            <person name="Tsubouchi T."/>
            <person name="Morono Y."/>
            <person name="Uchiyama I."/>
            <person name="Ito T."/>
            <person name="Fujiyama A."/>
            <person name="Inagaki F."/>
            <person name="Takami H."/>
        </authorList>
    </citation>
    <scope>NUCLEOTIDE SEQUENCE</scope>
    <source>
        <strain evidence="1">Expedition CK06-06</strain>
    </source>
</reference>
<organism evidence="1">
    <name type="scientific">marine sediment metagenome</name>
    <dbReference type="NCBI Taxonomy" id="412755"/>
    <lineage>
        <taxon>unclassified sequences</taxon>
        <taxon>metagenomes</taxon>
        <taxon>ecological metagenomes</taxon>
    </lineage>
</organism>
<name>X1QFB3_9ZZZZ</name>
<dbReference type="EMBL" id="BARV01034704">
    <property type="protein sequence ID" value="GAI49730.1"/>
    <property type="molecule type" value="Genomic_DNA"/>
</dbReference>
<proteinExistence type="predicted"/>
<evidence type="ECO:0000313" key="1">
    <source>
        <dbReference type="EMBL" id="GAI49730.1"/>
    </source>
</evidence>